<comment type="caution">
    <text evidence="2">The sequence shown here is derived from an EMBL/GenBank/DDBJ whole genome shotgun (WGS) entry which is preliminary data.</text>
</comment>
<gene>
    <name evidence="2" type="ORF">SHERM_07696</name>
</gene>
<dbReference type="SUPFAM" id="SSF52833">
    <property type="entry name" value="Thioredoxin-like"/>
    <property type="match status" value="1"/>
</dbReference>
<dbReference type="PANTHER" id="PTHR12151">
    <property type="entry name" value="ELECTRON TRANSPORT PROTIN SCO1/SENC FAMILY MEMBER"/>
    <property type="match status" value="1"/>
</dbReference>
<evidence type="ECO:0000256" key="1">
    <source>
        <dbReference type="ARBA" id="ARBA00010996"/>
    </source>
</evidence>
<evidence type="ECO:0000313" key="3">
    <source>
        <dbReference type="Proteomes" id="UP001153555"/>
    </source>
</evidence>
<proteinExistence type="inferred from homology"/>
<dbReference type="OrthoDB" id="270009at2759"/>
<sequence length="118" mass="13621">MSEESKQNIKVLPIYVTIDPQRDNPSHLRAYIKEFNSRIIGLTGPVSAVRQMAQEYRVYFRKVDEEGDDYLVESSHNMYLMNPNMEVTRSFGVEYNAEELADAITKEVTKANVTITRD</sequence>
<dbReference type="AlphaFoldDB" id="A0A9N7RQG3"/>
<dbReference type="Gene3D" id="3.40.30.10">
    <property type="entry name" value="Glutaredoxin"/>
    <property type="match status" value="1"/>
</dbReference>
<evidence type="ECO:0000313" key="2">
    <source>
        <dbReference type="EMBL" id="CAA0841821.1"/>
    </source>
</evidence>
<reference evidence="2" key="1">
    <citation type="submission" date="2019-12" db="EMBL/GenBank/DDBJ databases">
        <authorList>
            <person name="Scholes J."/>
        </authorList>
    </citation>
    <scope>NUCLEOTIDE SEQUENCE</scope>
</reference>
<dbReference type="InterPro" id="IPR036249">
    <property type="entry name" value="Thioredoxin-like_sf"/>
</dbReference>
<organism evidence="2 3">
    <name type="scientific">Striga hermonthica</name>
    <name type="common">Purple witchweed</name>
    <name type="synonym">Buchnera hermonthica</name>
    <dbReference type="NCBI Taxonomy" id="68872"/>
    <lineage>
        <taxon>Eukaryota</taxon>
        <taxon>Viridiplantae</taxon>
        <taxon>Streptophyta</taxon>
        <taxon>Embryophyta</taxon>
        <taxon>Tracheophyta</taxon>
        <taxon>Spermatophyta</taxon>
        <taxon>Magnoliopsida</taxon>
        <taxon>eudicotyledons</taxon>
        <taxon>Gunneridae</taxon>
        <taxon>Pentapetalae</taxon>
        <taxon>asterids</taxon>
        <taxon>lamiids</taxon>
        <taxon>Lamiales</taxon>
        <taxon>Orobanchaceae</taxon>
        <taxon>Buchnereae</taxon>
        <taxon>Striga</taxon>
    </lineage>
</organism>
<accession>A0A9N7RQG3</accession>
<dbReference type="GO" id="GO:0033617">
    <property type="term" value="P:mitochondrial respiratory chain complex IV assembly"/>
    <property type="evidence" value="ECO:0007669"/>
    <property type="project" value="TreeGrafter"/>
</dbReference>
<dbReference type="GO" id="GO:0005739">
    <property type="term" value="C:mitochondrion"/>
    <property type="evidence" value="ECO:0007669"/>
    <property type="project" value="GOC"/>
</dbReference>
<dbReference type="EMBL" id="CACSLK010034598">
    <property type="protein sequence ID" value="CAA0841821.1"/>
    <property type="molecule type" value="Genomic_DNA"/>
</dbReference>
<name>A0A9N7RQG3_STRHE</name>
<dbReference type="CDD" id="cd02968">
    <property type="entry name" value="SCO"/>
    <property type="match status" value="1"/>
</dbReference>
<dbReference type="Pfam" id="PF02630">
    <property type="entry name" value="SCO1-SenC"/>
    <property type="match status" value="1"/>
</dbReference>
<protein>
    <submittedName>
        <fullName evidence="2">Protein SCO1 homolog 2- mitochondrial</fullName>
    </submittedName>
</protein>
<keyword evidence="3" id="KW-1185">Reference proteome</keyword>
<dbReference type="Proteomes" id="UP001153555">
    <property type="component" value="Unassembled WGS sequence"/>
</dbReference>
<comment type="similarity">
    <text evidence="1">Belongs to the SCO1/2 family.</text>
</comment>
<dbReference type="PANTHER" id="PTHR12151:SF1">
    <property type="entry name" value="PROTEIN SCO1 HOMOLOG 2, MITOCHONDRIAL"/>
    <property type="match status" value="1"/>
</dbReference>
<dbReference type="InterPro" id="IPR003782">
    <property type="entry name" value="SCO1/SenC"/>
</dbReference>